<dbReference type="InterPro" id="IPR010982">
    <property type="entry name" value="Lambda_DNA-bd_dom_sf"/>
</dbReference>
<dbReference type="InterPro" id="IPR000843">
    <property type="entry name" value="HTH_LacI"/>
</dbReference>
<evidence type="ECO:0000259" key="5">
    <source>
        <dbReference type="PROSITE" id="PS50932"/>
    </source>
</evidence>
<evidence type="ECO:0000313" key="6">
    <source>
        <dbReference type="EMBL" id="TVO76484.1"/>
    </source>
</evidence>
<dbReference type="Proteomes" id="UP000318349">
    <property type="component" value="Unassembled WGS sequence"/>
</dbReference>
<sequence>MVTIKDIARELGVSPSTVTRALAGNTRISAETIRRVREQAEQMGYVADSAARAMRSGTSALIGLLVPDIQNSFYATMARIAAQCCQRAGYQLVLSVTEDDPEIEERHVRALIGARCAGVMVVPTGGVTPATCQLLSGVPTVQLIRRAEGLRADSFGVNDRQALFAATGYLLDLGHRCIALLVGDKTLDTARARFNGYVDAFAARGLQPDIDLVCAGAPRASQGSEALRALLSRRVPPTAIVAAGAALTEGMLDAVSAHYGSTYPDVSLLGFGDTAAFRWWQGEGLSTIALPITTIAEAAGARLLALIKTPRAAAPSVESVSFDTSMVLRGSARPPVERS</sequence>
<gene>
    <name evidence="6" type="ORF">FHP89_10300</name>
</gene>
<evidence type="ECO:0000313" key="7">
    <source>
        <dbReference type="Proteomes" id="UP000318349"/>
    </source>
</evidence>
<reference evidence="6 7" key="1">
    <citation type="submission" date="2019-07" db="EMBL/GenBank/DDBJ databases">
        <title>The pathways for chlorine oxyanion respiration interact through the shared metabolite chlorate.</title>
        <authorList>
            <person name="Barnum T.P."/>
            <person name="Cheng Y."/>
            <person name="Hill K.A."/>
            <person name="Lucas L.N."/>
            <person name="Carlson H.K."/>
            <person name="Coates J.D."/>
        </authorList>
    </citation>
    <scope>NUCLEOTIDE SEQUENCE [LARGE SCALE GENOMIC DNA]</scope>
    <source>
        <strain evidence="6 7">SFB-1</strain>
    </source>
</reference>
<keyword evidence="3" id="KW-0238">DNA-binding</keyword>
<accession>A0A557RR35</accession>
<dbReference type="Pfam" id="PF13377">
    <property type="entry name" value="Peripla_BP_3"/>
    <property type="match status" value="1"/>
</dbReference>
<protein>
    <submittedName>
        <fullName evidence="6">LacI family transcriptional regulator</fullName>
    </submittedName>
</protein>
<comment type="caution">
    <text evidence="6">The sequence shown here is derived from an EMBL/GenBank/DDBJ whole genome shotgun (WGS) entry which is preliminary data.</text>
</comment>
<organism evidence="6 7">
    <name type="scientific">Denitromonas halophila</name>
    <dbReference type="NCBI Taxonomy" id="1629404"/>
    <lineage>
        <taxon>Bacteria</taxon>
        <taxon>Pseudomonadati</taxon>
        <taxon>Pseudomonadota</taxon>
        <taxon>Betaproteobacteria</taxon>
        <taxon>Rhodocyclales</taxon>
        <taxon>Zoogloeaceae</taxon>
        <taxon>Denitromonas</taxon>
    </lineage>
</organism>
<dbReference type="Pfam" id="PF00356">
    <property type="entry name" value="LacI"/>
    <property type="match status" value="1"/>
</dbReference>
<evidence type="ECO:0000256" key="4">
    <source>
        <dbReference type="ARBA" id="ARBA00023163"/>
    </source>
</evidence>
<proteinExistence type="predicted"/>
<keyword evidence="1" id="KW-0678">Repressor</keyword>
<dbReference type="InterPro" id="IPR028082">
    <property type="entry name" value="Peripla_BP_I"/>
</dbReference>
<dbReference type="SUPFAM" id="SSF53822">
    <property type="entry name" value="Periplasmic binding protein-like I"/>
    <property type="match status" value="1"/>
</dbReference>
<dbReference type="Gene3D" id="3.40.50.2300">
    <property type="match status" value="2"/>
</dbReference>
<evidence type="ECO:0000256" key="2">
    <source>
        <dbReference type="ARBA" id="ARBA00023015"/>
    </source>
</evidence>
<feature type="domain" description="HTH lacI-type" evidence="5">
    <location>
        <begin position="2"/>
        <end position="56"/>
    </location>
</feature>
<dbReference type="EMBL" id="VMNI01000008">
    <property type="protein sequence ID" value="TVO76484.1"/>
    <property type="molecule type" value="Genomic_DNA"/>
</dbReference>
<dbReference type="CDD" id="cd01392">
    <property type="entry name" value="HTH_LacI"/>
    <property type="match status" value="1"/>
</dbReference>
<dbReference type="PROSITE" id="PS50932">
    <property type="entry name" value="HTH_LACI_2"/>
    <property type="match status" value="1"/>
</dbReference>
<dbReference type="InterPro" id="IPR046335">
    <property type="entry name" value="LacI/GalR-like_sensor"/>
</dbReference>
<dbReference type="CDD" id="cd06267">
    <property type="entry name" value="PBP1_LacI_sugar_binding-like"/>
    <property type="match status" value="1"/>
</dbReference>
<dbReference type="Gene3D" id="1.10.260.40">
    <property type="entry name" value="lambda repressor-like DNA-binding domains"/>
    <property type="match status" value="1"/>
</dbReference>
<dbReference type="SUPFAM" id="SSF47413">
    <property type="entry name" value="lambda repressor-like DNA-binding domains"/>
    <property type="match status" value="1"/>
</dbReference>
<evidence type="ECO:0000256" key="3">
    <source>
        <dbReference type="ARBA" id="ARBA00023125"/>
    </source>
</evidence>
<evidence type="ECO:0000256" key="1">
    <source>
        <dbReference type="ARBA" id="ARBA00022491"/>
    </source>
</evidence>
<dbReference type="AlphaFoldDB" id="A0A557RR35"/>
<dbReference type="GO" id="GO:0003700">
    <property type="term" value="F:DNA-binding transcription factor activity"/>
    <property type="evidence" value="ECO:0007669"/>
    <property type="project" value="TreeGrafter"/>
</dbReference>
<keyword evidence="2" id="KW-0805">Transcription regulation</keyword>
<dbReference type="GO" id="GO:0000976">
    <property type="term" value="F:transcription cis-regulatory region binding"/>
    <property type="evidence" value="ECO:0007669"/>
    <property type="project" value="TreeGrafter"/>
</dbReference>
<dbReference type="SMART" id="SM00354">
    <property type="entry name" value="HTH_LACI"/>
    <property type="match status" value="1"/>
</dbReference>
<dbReference type="PANTHER" id="PTHR30146:SF148">
    <property type="entry name" value="HTH-TYPE TRANSCRIPTIONAL REPRESSOR PURR-RELATED"/>
    <property type="match status" value="1"/>
</dbReference>
<dbReference type="PANTHER" id="PTHR30146">
    <property type="entry name" value="LACI-RELATED TRANSCRIPTIONAL REPRESSOR"/>
    <property type="match status" value="1"/>
</dbReference>
<keyword evidence="4" id="KW-0804">Transcription</keyword>
<name>A0A557RR35_9RHOO</name>